<keyword evidence="8" id="KW-1185">Reference proteome</keyword>
<evidence type="ECO:0000256" key="3">
    <source>
        <dbReference type="ARBA" id="ARBA00022989"/>
    </source>
</evidence>
<evidence type="ECO:0000256" key="5">
    <source>
        <dbReference type="SAM" id="MobiDB-lite"/>
    </source>
</evidence>
<dbReference type="Pfam" id="PF03669">
    <property type="entry name" value="ASTER"/>
    <property type="match status" value="1"/>
</dbReference>
<feature type="transmembrane region" description="Helical" evidence="6">
    <location>
        <begin position="76"/>
        <end position="95"/>
    </location>
</feature>
<dbReference type="EMBL" id="ML995809">
    <property type="protein sequence ID" value="KAF2773814.1"/>
    <property type="molecule type" value="Genomic_DNA"/>
</dbReference>
<reference evidence="7" key="1">
    <citation type="journal article" date="2020" name="Stud. Mycol.">
        <title>101 Dothideomycetes genomes: a test case for predicting lifestyles and emergence of pathogens.</title>
        <authorList>
            <person name="Haridas S."/>
            <person name="Albert R."/>
            <person name="Binder M."/>
            <person name="Bloem J."/>
            <person name="Labutti K."/>
            <person name="Salamov A."/>
            <person name="Andreopoulos B."/>
            <person name="Baker S."/>
            <person name="Barry K."/>
            <person name="Bills G."/>
            <person name="Bluhm B."/>
            <person name="Cannon C."/>
            <person name="Castanera R."/>
            <person name="Culley D."/>
            <person name="Daum C."/>
            <person name="Ezra D."/>
            <person name="Gonzalez J."/>
            <person name="Henrissat B."/>
            <person name="Kuo A."/>
            <person name="Liang C."/>
            <person name="Lipzen A."/>
            <person name="Lutzoni F."/>
            <person name="Magnuson J."/>
            <person name="Mondo S."/>
            <person name="Nolan M."/>
            <person name="Ohm R."/>
            <person name="Pangilinan J."/>
            <person name="Park H.-J."/>
            <person name="Ramirez L."/>
            <person name="Alfaro M."/>
            <person name="Sun H."/>
            <person name="Tritt A."/>
            <person name="Yoshinaga Y."/>
            <person name="Zwiers L.-H."/>
            <person name="Turgeon B."/>
            <person name="Goodwin S."/>
            <person name="Spatafora J."/>
            <person name="Crous P."/>
            <person name="Grigoriev I."/>
        </authorList>
    </citation>
    <scope>NUCLEOTIDE SEQUENCE</scope>
    <source>
        <strain evidence="7">CBS 116005</strain>
    </source>
</reference>
<proteinExistence type="predicted"/>
<dbReference type="AlphaFoldDB" id="A0A6G1LNS4"/>
<evidence type="ECO:0000256" key="4">
    <source>
        <dbReference type="ARBA" id="ARBA00023136"/>
    </source>
</evidence>
<protein>
    <submittedName>
        <fullName evidence="7">Uncharacterized protein</fullName>
    </submittedName>
</protein>
<evidence type="ECO:0000256" key="2">
    <source>
        <dbReference type="ARBA" id="ARBA00022692"/>
    </source>
</evidence>
<organism evidence="7 8">
    <name type="scientific">Teratosphaeria nubilosa</name>
    <dbReference type="NCBI Taxonomy" id="161662"/>
    <lineage>
        <taxon>Eukaryota</taxon>
        <taxon>Fungi</taxon>
        <taxon>Dikarya</taxon>
        <taxon>Ascomycota</taxon>
        <taxon>Pezizomycotina</taxon>
        <taxon>Dothideomycetes</taxon>
        <taxon>Dothideomycetidae</taxon>
        <taxon>Mycosphaerellales</taxon>
        <taxon>Teratosphaeriaceae</taxon>
        <taxon>Teratosphaeria</taxon>
    </lineage>
</organism>
<dbReference type="GO" id="GO:0045048">
    <property type="term" value="P:protein insertion into ER membrane"/>
    <property type="evidence" value="ECO:0007669"/>
    <property type="project" value="InterPro"/>
</dbReference>
<evidence type="ECO:0000256" key="6">
    <source>
        <dbReference type="SAM" id="Phobius"/>
    </source>
</evidence>
<dbReference type="InterPro" id="IPR005351">
    <property type="entry name" value="ASTER"/>
</dbReference>
<evidence type="ECO:0000313" key="7">
    <source>
        <dbReference type="EMBL" id="KAF2773814.1"/>
    </source>
</evidence>
<dbReference type="PANTHER" id="PTHR28038:SF1">
    <property type="entry name" value="ADL329WP"/>
    <property type="match status" value="1"/>
</dbReference>
<comment type="subcellular location">
    <subcellularLocation>
        <location evidence="1">Membrane</location>
    </subcellularLocation>
</comment>
<sequence>MANRKDMRRQELIIPYTAPEDQKENADIQSTMASTLPMAAIFTRNKMIGWTSVLFSLQSWLSETAEQKAATTTPSIFGVGMSLLSLGVAYMPLFLPPQAVGKAPVGGSGTEQPAAAPVPA</sequence>
<accession>A0A6G1LNS4</accession>
<dbReference type="OrthoDB" id="284718at2759"/>
<gene>
    <name evidence="7" type="ORF">EJ03DRAFT_69647</name>
</gene>
<keyword evidence="3 6" id="KW-1133">Transmembrane helix</keyword>
<name>A0A6G1LNS4_9PEZI</name>
<keyword evidence="2 6" id="KW-0812">Transmembrane</keyword>
<dbReference type="GO" id="GO:0044183">
    <property type="term" value="F:protein folding chaperone"/>
    <property type="evidence" value="ECO:0007669"/>
    <property type="project" value="InterPro"/>
</dbReference>
<evidence type="ECO:0000313" key="8">
    <source>
        <dbReference type="Proteomes" id="UP000799436"/>
    </source>
</evidence>
<evidence type="ECO:0000256" key="1">
    <source>
        <dbReference type="ARBA" id="ARBA00004370"/>
    </source>
</evidence>
<dbReference type="GO" id="GO:0005789">
    <property type="term" value="C:endoplasmic reticulum membrane"/>
    <property type="evidence" value="ECO:0007669"/>
    <property type="project" value="InterPro"/>
</dbReference>
<feature type="region of interest" description="Disordered" evidence="5">
    <location>
        <begin position="101"/>
        <end position="120"/>
    </location>
</feature>
<keyword evidence="4 6" id="KW-0472">Membrane</keyword>
<dbReference type="PANTHER" id="PTHR28038">
    <property type="entry name" value="ADL329WP"/>
    <property type="match status" value="1"/>
</dbReference>
<dbReference type="Proteomes" id="UP000799436">
    <property type="component" value="Unassembled WGS sequence"/>
</dbReference>